<dbReference type="PANTHER" id="PTHR11266:SF17">
    <property type="entry name" value="PROTEIN MPV17"/>
    <property type="match status" value="1"/>
</dbReference>
<evidence type="ECO:0000256" key="3">
    <source>
        <dbReference type="ARBA" id="ARBA00022692"/>
    </source>
</evidence>
<evidence type="ECO:0000256" key="6">
    <source>
        <dbReference type="RuleBase" id="RU363053"/>
    </source>
</evidence>
<evidence type="ECO:0000256" key="4">
    <source>
        <dbReference type="ARBA" id="ARBA00022989"/>
    </source>
</evidence>
<evidence type="ECO:0000256" key="1">
    <source>
        <dbReference type="ARBA" id="ARBA00004141"/>
    </source>
</evidence>
<proteinExistence type="inferred from homology"/>
<name>A0A2J8A4A3_9CHLO</name>
<accession>A0A2J8A4A3</accession>
<feature type="compositionally biased region" description="Low complexity" evidence="7">
    <location>
        <begin position="105"/>
        <end position="138"/>
    </location>
</feature>
<keyword evidence="5 6" id="KW-0472">Membrane</keyword>
<comment type="subcellular location">
    <subcellularLocation>
        <location evidence="1">Membrane</location>
        <topology evidence="1">Multi-pass membrane protein</topology>
    </subcellularLocation>
</comment>
<sequence length="191" mass="21172">MEAGHNVTVDNLLYSPIYVLAFFAYGCMAIDGLGPAAFAAKMKEEFLPTMVTEALMWPPYMAAVFSRVPVKHQLLAVNVATLFDVCFLSWVRTKHEQEQPHHGEQQQQQLAPAAAKQGQQKQQRQKQPQQLPLQQQEEGPPRSVGEARRRELSACLWDSAPEPSLGHMALMAASATMAPHGGGGVRRRNQE</sequence>
<keyword evidence="3 6" id="KW-0812">Transmembrane</keyword>
<evidence type="ECO:0000313" key="9">
    <source>
        <dbReference type="Proteomes" id="UP000236333"/>
    </source>
</evidence>
<protein>
    <submittedName>
        <fullName evidence="8">Protein SYM1</fullName>
    </submittedName>
</protein>
<reference evidence="8 9" key="1">
    <citation type="journal article" date="2017" name="Mol. Biol. Evol.">
        <title>The 4-celled Tetrabaena socialis nuclear genome reveals the essential components for genetic control of cell number at the origin of multicellularity in the volvocine lineage.</title>
        <authorList>
            <person name="Featherston J."/>
            <person name="Arakaki Y."/>
            <person name="Hanschen E.R."/>
            <person name="Ferris P.J."/>
            <person name="Michod R.E."/>
            <person name="Olson B.J.S.C."/>
            <person name="Nozaki H."/>
            <person name="Durand P.M."/>
        </authorList>
    </citation>
    <scope>NUCLEOTIDE SEQUENCE [LARGE SCALE GENOMIC DNA]</scope>
    <source>
        <strain evidence="8 9">NIES-571</strain>
    </source>
</reference>
<dbReference type="EMBL" id="PGGS01000185">
    <property type="protein sequence ID" value="PNH07346.1"/>
    <property type="molecule type" value="Genomic_DNA"/>
</dbReference>
<gene>
    <name evidence="8" type="ORF">TSOC_006177</name>
</gene>
<keyword evidence="4 6" id="KW-1133">Transmembrane helix</keyword>
<dbReference type="AlphaFoldDB" id="A0A2J8A4A3"/>
<comment type="caution">
    <text evidence="6">Lacks conserved residue(s) required for the propagation of feature annotation.</text>
</comment>
<evidence type="ECO:0000256" key="5">
    <source>
        <dbReference type="ARBA" id="ARBA00023136"/>
    </source>
</evidence>
<organism evidence="8 9">
    <name type="scientific">Tetrabaena socialis</name>
    <dbReference type="NCBI Taxonomy" id="47790"/>
    <lineage>
        <taxon>Eukaryota</taxon>
        <taxon>Viridiplantae</taxon>
        <taxon>Chlorophyta</taxon>
        <taxon>core chlorophytes</taxon>
        <taxon>Chlorophyceae</taxon>
        <taxon>CS clade</taxon>
        <taxon>Chlamydomonadales</taxon>
        <taxon>Tetrabaenaceae</taxon>
        <taxon>Tetrabaena</taxon>
    </lineage>
</organism>
<evidence type="ECO:0000256" key="2">
    <source>
        <dbReference type="ARBA" id="ARBA00006824"/>
    </source>
</evidence>
<dbReference type="Pfam" id="PF04117">
    <property type="entry name" value="Mpv17_PMP22"/>
    <property type="match status" value="1"/>
</dbReference>
<dbReference type="GO" id="GO:0016020">
    <property type="term" value="C:membrane"/>
    <property type="evidence" value="ECO:0007669"/>
    <property type="project" value="UniProtKB-SubCell"/>
</dbReference>
<dbReference type="GO" id="GO:0005737">
    <property type="term" value="C:cytoplasm"/>
    <property type="evidence" value="ECO:0007669"/>
    <property type="project" value="TreeGrafter"/>
</dbReference>
<comment type="similarity">
    <text evidence="2 6">Belongs to the peroxisomal membrane protein PXMP2/4 family.</text>
</comment>
<dbReference type="Proteomes" id="UP000236333">
    <property type="component" value="Unassembled WGS sequence"/>
</dbReference>
<dbReference type="PANTHER" id="PTHR11266">
    <property type="entry name" value="PEROXISOMAL MEMBRANE PROTEIN 2, PXMP2 MPV17"/>
    <property type="match status" value="1"/>
</dbReference>
<evidence type="ECO:0000256" key="7">
    <source>
        <dbReference type="SAM" id="MobiDB-lite"/>
    </source>
</evidence>
<feature type="region of interest" description="Disordered" evidence="7">
    <location>
        <begin position="168"/>
        <end position="191"/>
    </location>
</feature>
<feature type="region of interest" description="Disordered" evidence="7">
    <location>
        <begin position="97"/>
        <end position="150"/>
    </location>
</feature>
<comment type="caution">
    <text evidence="8">The sequence shown here is derived from an EMBL/GenBank/DDBJ whole genome shotgun (WGS) entry which is preliminary data.</text>
</comment>
<keyword evidence="9" id="KW-1185">Reference proteome</keyword>
<dbReference type="InterPro" id="IPR007248">
    <property type="entry name" value="Mpv17_PMP22"/>
</dbReference>
<dbReference type="OrthoDB" id="10267969at2759"/>
<feature type="transmembrane region" description="Helical" evidence="6">
    <location>
        <begin position="12"/>
        <end position="34"/>
    </location>
</feature>
<evidence type="ECO:0000313" key="8">
    <source>
        <dbReference type="EMBL" id="PNH07346.1"/>
    </source>
</evidence>